<dbReference type="PANTHER" id="PTHR33116">
    <property type="entry name" value="REVERSE TRANSCRIPTASE ZINC-BINDING DOMAIN-CONTAINING PROTEIN-RELATED-RELATED"/>
    <property type="match status" value="1"/>
</dbReference>
<dbReference type="EMBL" id="BQNB010013303">
    <property type="protein sequence ID" value="GJT14324.1"/>
    <property type="molecule type" value="Genomic_DNA"/>
</dbReference>
<evidence type="ECO:0000313" key="2">
    <source>
        <dbReference type="Proteomes" id="UP001151760"/>
    </source>
</evidence>
<name>A0ABQ5BLP9_9ASTR</name>
<reference evidence="1" key="1">
    <citation type="journal article" date="2022" name="Int. J. Mol. Sci.">
        <title>Draft Genome of Tanacetum Coccineum: Genomic Comparison of Closely Related Tanacetum-Family Plants.</title>
        <authorList>
            <person name="Yamashiro T."/>
            <person name="Shiraishi A."/>
            <person name="Nakayama K."/>
            <person name="Satake H."/>
        </authorList>
    </citation>
    <scope>NUCLEOTIDE SEQUENCE</scope>
</reference>
<reference evidence="1" key="2">
    <citation type="submission" date="2022-01" db="EMBL/GenBank/DDBJ databases">
        <authorList>
            <person name="Yamashiro T."/>
            <person name="Shiraishi A."/>
            <person name="Satake H."/>
            <person name="Nakayama K."/>
        </authorList>
    </citation>
    <scope>NUCLEOTIDE SEQUENCE</scope>
</reference>
<protein>
    <recommendedName>
        <fullName evidence="3">Reverse transcriptase</fullName>
    </recommendedName>
</protein>
<organism evidence="1 2">
    <name type="scientific">Tanacetum coccineum</name>
    <dbReference type="NCBI Taxonomy" id="301880"/>
    <lineage>
        <taxon>Eukaryota</taxon>
        <taxon>Viridiplantae</taxon>
        <taxon>Streptophyta</taxon>
        <taxon>Embryophyta</taxon>
        <taxon>Tracheophyta</taxon>
        <taxon>Spermatophyta</taxon>
        <taxon>Magnoliopsida</taxon>
        <taxon>eudicotyledons</taxon>
        <taxon>Gunneridae</taxon>
        <taxon>Pentapetalae</taxon>
        <taxon>asterids</taxon>
        <taxon>campanulids</taxon>
        <taxon>Asterales</taxon>
        <taxon>Asteraceae</taxon>
        <taxon>Asteroideae</taxon>
        <taxon>Anthemideae</taxon>
        <taxon>Anthemidinae</taxon>
        <taxon>Tanacetum</taxon>
    </lineage>
</organism>
<comment type="caution">
    <text evidence="1">The sequence shown here is derived from an EMBL/GenBank/DDBJ whole genome shotgun (WGS) entry which is preliminary data.</text>
</comment>
<accession>A0ABQ5BLP9</accession>
<keyword evidence="2" id="KW-1185">Reference proteome</keyword>
<proteinExistence type="predicted"/>
<dbReference type="Proteomes" id="UP001151760">
    <property type="component" value="Unassembled WGS sequence"/>
</dbReference>
<evidence type="ECO:0000313" key="1">
    <source>
        <dbReference type="EMBL" id="GJT14324.1"/>
    </source>
</evidence>
<dbReference type="PANTHER" id="PTHR33116:SF84">
    <property type="entry name" value="RNA-DIRECTED DNA POLYMERASE"/>
    <property type="match status" value="1"/>
</dbReference>
<evidence type="ECO:0008006" key="3">
    <source>
        <dbReference type="Google" id="ProtNLM"/>
    </source>
</evidence>
<gene>
    <name evidence="1" type="ORF">Tco_0861366</name>
</gene>
<sequence>MLAPSGGGLILYQAYGNLYAMTGRKAHLLEDKQIPSVEIFDESVNVMKEAIDKFSAVSGLLPNYAKSTIIFGSMKEMEKLRILEGVPFKVEKQHVKYLGVPLPSKRLQFIASVLESIHIYWASVFLLPQSVINDINKLLKGFLCTQGEMLKGNTKVKWINTEKLKGISIWSVNEEIFNSWGWRNILRLRNDVREFIVIKVGDGSKASAIYDNWCPIGILQSFITHRDLYNDRLDADMVIQDLVKNRNGKEGRFYLSQAYKNLQREDENVIWSRLVWFS</sequence>